<evidence type="ECO:0000256" key="2">
    <source>
        <dbReference type="HAMAP-Rule" id="MF_00055"/>
    </source>
</evidence>
<dbReference type="NCBIfam" id="TIGR00296">
    <property type="entry name" value="TIGR00296 family protein"/>
    <property type="match status" value="1"/>
</dbReference>
<evidence type="ECO:0000256" key="1">
    <source>
        <dbReference type="ARBA" id="ARBA00006315"/>
    </source>
</evidence>
<dbReference type="CDD" id="cd07361">
    <property type="entry name" value="MEMO_like"/>
    <property type="match status" value="1"/>
</dbReference>
<dbReference type="InterPro" id="IPR002733">
    <property type="entry name" value="AMMECR1_domain"/>
</dbReference>
<dbReference type="EMBL" id="QRDW01000005">
    <property type="protein sequence ID" value="RED49806.1"/>
    <property type="molecule type" value="Genomic_DNA"/>
</dbReference>
<gene>
    <name evidence="4" type="ORF">DFP90_105178</name>
</gene>
<dbReference type="SUPFAM" id="SSF143447">
    <property type="entry name" value="AMMECR1-like"/>
    <property type="match status" value="1"/>
</dbReference>
<dbReference type="NCBIfam" id="TIGR04336">
    <property type="entry name" value="AmmeMemoSam_B"/>
    <property type="match status" value="1"/>
</dbReference>
<dbReference type="RefSeq" id="WP_181905352.1">
    <property type="nucleotide sequence ID" value="NZ_QRDW01000005.1"/>
</dbReference>
<dbReference type="Gene3D" id="3.30.700.20">
    <property type="entry name" value="Hypothetical protein ph0010, domain 1"/>
    <property type="match status" value="1"/>
</dbReference>
<accession>A0A3D9HLN3</accession>
<keyword evidence="5" id="KW-1185">Reference proteome</keyword>
<proteinExistence type="inferred from homology"/>
<organism evidence="4 5">
    <name type="scientific">Aestuariispira insulae</name>
    <dbReference type="NCBI Taxonomy" id="1461337"/>
    <lineage>
        <taxon>Bacteria</taxon>
        <taxon>Pseudomonadati</taxon>
        <taxon>Pseudomonadota</taxon>
        <taxon>Alphaproteobacteria</taxon>
        <taxon>Rhodospirillales</taxon>
        <taxon>Kiloniellaceae</taxon>
        <taxon>Aestuariispira</taxon>
    </lineage>
</organism>
<name>A0A3D9HLN3_9PROT</name>
<evidence type="ECO:0000313" key="4">
    <source>
        <dbReference type="EMBL" id="RED49806.1"/>
    </source>
</evidence>
<dbReference type="InterPro" id="IPR023473">
    <property type="entry name" value="AMMECR1"/>
</dbReference>
<dbReference type="AlphaFoldDB" id="A0A3D9HLN3"/>
<dbReference type="InterPro" id="IPR036071">
    <property type="entry name" value="AMMECR1_dom_sf"/>
</dbReference>
<evidence type="ECO:0000259" key="3">
    <source>
        <dbReference type="PROSITE" id="PS51112"/>
    </source>
</evidence>
<dbReference type="Pfam" id="PF01871">
    <property type="entry name" value="AMMECR1"/>
    <property type="match status" value="1"/>
</dbReference>
<dbReference type="Proteomes" id="UP000256845">
    <property type="component" value="Unassembled WGS sequence"/>
</dbReference>
<dbReference type="PANTHER" id="PTHR11060">
    <property type="entry name" value="PROTEIN MEMO1"/>
    <property type="match status" value="1"/>
</dbReference>
<dbReference type="Gene3D" id="3.40.830.10">
    <property type="entry name" value="LigB-like"/>
    <property type="match status" value="1"/>
</dbReference>
<comment type="similarity">
    <text evidence="1 2">Belongs to the MEMO1 family.</text>
</comment>
<dbReference type="InterPro" id="IPR027485">
    <property type="entry name" value="AMMECR1_N"/>
</dbReference>
<evidence type="ECO:0000313" key="5">
    <source>
        <dbReference type="Proteomes" id="UP000256845"/>
    </source>
</evidence>
<sequence length="478" mass="52198">MKSVETMSSIRPAALAGHFYPATPEKLSAQLDQFLASDPTMREPAPPPGPPKALIVPHAGYIYSGACAGRAYQALLEGSERIRRVVLLGPCHRVPITGLAITSADVWQTPLGPVPIDQDARNQALELSQVSVNDLAHEEEHSLEVHLPFLQKALSNFSLVPLAVGAADNEAVAQLLDTLWGGPETLIVISTDLSHFLSYEDAQALDRQTAEAIEKLNWQSIGRDQACGRIPVSGMLSCAKRRGMSIARTGLCNSGDTAGTKDRVVGYGSWSLFEPQITNNPASLVDVHTHEISKSVIRSILSGLKNGKPPKVDVSSFHADLQQTAASFVTLETDGRLRGCIGSVTPHRPLIIDIVENAYAAAFNDHRFPPLEAPELTRLSFAVSVLSPMKAMKFKNEEDLLSQLIPGETGLMIQDFGRRSVFLPQVWESLPEPAEFLTRLKIKAGLAEDHWSDSFQAWQYRVEKTAPQRFPAQTDLHE</sequence>
<reference evidence="4 5" key="1">
    <citation type="submission" date="2018-07" db="EMBL/GenBank/DDBJ databases">
        <title>Genomic Encyclopedia of Type Strains, Phase III (KMG-III): the genomes of soil and plant-associated and newly described type strains.</title>
        <authorList>
            <person name="Whitman W."/>
        </authorList>
    </citation>
    <scope>NUCLEOTIDE SEQUENCE [LARGE SCALE GENOMIC DNA]</scope>
    <source>
        <strain evidence="4 5">CECT 8488</strain>
    </source>
</reference>
<dbReference type="PANTHER" id="PTHR11060:SF0">
    <property type="entry name" value="PROTEIN MEMO1"/>
    <property type="match status" value="1"/>
</dbReference>
<dbReference type="HAMAP" id="MF_00055">
    <property type="entry name" value="MEMO1"/>
    <property type="match status" value="1"/>
</dbReference>
<comment type="caution">
    <text evidence="4">The sequence shown here is derived from an EMBL/GenBank/DDBJ whole genome shotgun (WGS) entry which is preliminary data.</text>
</comment>
<dbReference type="PROSITE" id="PS51112">
    <property type="entry name" value="AMMECR1"/>
    <property type="match status" value="1"/>
</dbReference>
<protein>
    <recommendedName>
        <fullName evidence="2">MEMO1 family protein DFP90_105178</fullName>
    </recommendedName>
</protein>
<dbReference type="InterPro" id="IPR027623">
    <property type="entry name" value="AmmeMemoSam_A"/>
</dbReference>
<dbReference type="Gene3D" id="3.30.1490.150">
    <property type="entry name" value="Hypothetical protein ph0010, domain 2"/>
    <property type="match status" value="1"/>
</dbReference>
<feature type="domain" description="AMMECR1" evidence="3">
    <location>
        <begin position="281"/>
        <end position="476"/>
    </location>
</feature>
<dbReference type="InterPro" id="IPR002737">
    <property type="entry name" value="MEMO1_fam"/>
</dbReference>
<dbReference type="Pfam" id="PF01875">
    <property type="entry name" value="Memo"/>
    <property type="match status" value="1"/>
</dbReference>
<dbReference type="NCBIfam" id="TIGR04335">
    <property type="entry name" value="AmmeMemoSam_A"/>
    <property type="match status" value="1"/>
</dbReference>